<protein>
    <submittedName>
        <fullName evidence="2">Transient receptor potential cation channel subfamily A member 1</fullName>
    </submittedName>
</protein>
<accession>A0A7D9DPC7</accession>
<reference evidence="2" key="1">
    <citation type="submission" date="2020-04" db="EMBL/GenBank/DDBJ databases">
        <authorList>
            <person name="Alioto T."/>
            <person name="Alioto T."/>
            <person name="Gomez Garrido J."/>
        </authorList>
    </citation>
    <scope>NUCLEOTIDE SEQUENCE</scope>
    <source>
        <strain evidence="2">A484AB</strain>
    </source>
</reference>
<keyword evidence="3" id="KW-1185">Reference proteome</keyword>
<keyword evidence="2" id="KW-0675">Receptor</keyword>
<dbReference type="Proteomes" id="UP001152795">
    <property type="component" value="Unassembled WGS sequence"/>
</dbReference>
<evidence type="ECO:0000313" key="3">
    <source>
        <dbReference type="Proteomes" id="UP001152795"/>
    </source>
</evidence>
<comment type="caution">
    <text evidence="2">The sequence shown here is derived from an EMBL/GenBank/DDBJ whole genome shotgun (WGS) entry which is preliminary data.</text>
</comment>
<dbReference type="AlphaFoldDB" id="A0A7D9DPC7"/>
<gene>
    <name evidence="2" type="ORF">PACLA_8A001586</name>
</gene>
<proteinExistence type="predicted"/>
<evidence type="ECO:0000313" key="2">
    <source>
        <dbReference type="EMBL" id="CAB3990932.1"/>
    </source>
</evidence>
<feature type="compositionally biased region" description="Acidic residues" evidence="1">
    <location>
        <begin position="223"/>
        <end position="239"/>
    </location>
</feature>
<name>A0A7D9DPC7_PARCT</name>
<dbReference type="EMBL" id="CACRXK020001757">
    <property type="protein sequence ID" value="CAB3990932.1"/>
    <property type="molecule type" value="Genomic_DNA"/>
</dbReference>
<feature type="region of interest" description="Disordered" evidence="1">
    <location>
        <begin position="216"/>
        <end position="254"/>
    </location>
</feature>
<evidence type="ECO:0000256" key="1">
    <source>
        <dbReference type="SAM" id="MobiDB-lite"/>
    </source>
</evidence>
<organism evidence="2 3">
    <name type="scientific">Paramuricea clavata</name>
    <name type="common">Red gorgonian</name>
    <name type="synonym">Violescent sea-whip</name>
    <dbReference type="NCBI Taxonomy" id="317549"/>
    <lineage>
        <taxon>Eukaryota</taxon>
        <taxon>Metazoa</taxon>
        <taxon>Cnidaria</taxon>
        <taxon>Anthozoa</taxon>
        <taxon>Octocorallia</taxon>
        <taxon>Malacalcyonacea</taxon>
        <taxon>Plexauridae</taxon>
        <taxon>Paramuricea</taxon>
    </lineage>
</organism>
<sequence>MRLSEIITSYVSEEQDKLFFFNQKYLLQYLLQYHAGSSLEAKKTVPGASYYAKVINFFNFHYRVGELFMEYIKFSCKEKECEFCLSWSGVPVEKVPQPVPDPTRPGHYMNVSATPSLTDGVERAVDDWLPRGNISKLFNSGELSIKKDDKRQSLQINLLLRESMLGELGKLKVVELDKYLDQHKLNKKGRKRDKLDSITADVLRKKQQNVIEEATEQMVNQDESGDGSDDDDLVVEEIGTESSTSSEVESEAPAVDPLPLIVRTRYGRGAWHWNLFQMN</sequence>